<feature type="transmembrane region" description="Helical" evidence="1">
    <location>
        <begin position="24"/>
        <end position="45"/>
    </location>
</feature>
<evidence type="ECO:0000313" key="2">
    <source>
        <dbReference type="EMBL" id="MCM2532603.1"/>
    </source>
</evidence>
<name>A0ABT0W8H1_9BACI</name>
<dbReference type="EMBL" id="JAMQCR010000001">
    <property type="protein sequence ID" value="MCM2532603.1"/>
    <property type="molecule type" value="Genomic_DNA"/>
</dbReference>
<keyword evidence="1" id="KW-0812">Transmembrane</keyword>
<keyword evidence="1" id="KW-1133">Transmembrane helix</keyword>
<sequence length="52" mass="6024">MLDGVDGQLDCEHIKAGQEIFQRLIYLSGFLLGFSILTDGTYWMLKYFFAEE</sequence>
<evidence type="ECO:0000256" key="1">
    <source>
        <dbReference type="SAM" id="Phobius"/>
    </source>
</evidence>
<comment type="caution">
    <text evidence="2">The sequence shown here is derived from an EMBL/GenBank/DDBJ whole genome shotgun (WGS) entry which is preliminary data.</text>
</comment>
<gene>
    <name evidence="2" type="ORF">NDK43_09670</name>
</gene>
<proteinExistence type="predicted"/>
<organism evidence="2 3">
    <name type="scientific">Neobacillus pocheonensis</name>
    <dbReference type="NCBI Taxonomy" id="363869"/>
    <lineage>
        <taxon>Bacteria</taxon>
        <taxon>Bacillati</taxon>
        <taxon>Bacillota</taxon>
        <taxon>Bacilli</taxon>
        <taxon>Bacillales</taxon>
        <taxon>Bacillaceae</taxon>
        <taxon>Neobacillus</taxon>
    </lineage>
</organism>
<evidence type="ECO:0000313" key="3">
    <source>
        <dbReference type="Proteomes" id="UP001523262"/>
    </source>
</evidence>
<keyword evidence="3" id="KW-1185">Reference proteome</keyword>
<accession>A0ABT0W8H1</accession>
<protein>
    <submittedName>
        <fullName evidence="2">Uncharacterized protein</fullName>
    </submittedName>
</protein>
<keyword evidence="1" id="KW-0472">Membrane</keyword>
<reference evidence="2 3" key="1">
    <citation type="submission" date="2022-06" db="EMBL/GenBank/DDBJ databases">
        <authorList>
            <person name="Jeon C.O."/>
        </authorList>
    </citation>
    <scope>NUCLEOTIDE SEQUENCE [LARGE SCALE GENOMIC DNA]</scope>
    <source>
        <strain evidence="2 3">KCTC 13943</strain>
    </source>
</reference>
<dbReference type="Proteomes" id="UP001523262">
    <property type="component" value="Unassembled WGS sequence"/>
</dbReference>